<comment type="caution">
    <text evidence="1">The sequence shown here is derived from an EMBL/GenBank/DDBJ whole genome shotgun (WGS) entry which is preliminary data.</text>
</comment>
<dbReference type="Proteomes" id="UP000076925">
    <property type="component" value="Unassembled WGS sequence"/>
</dbReference>
<keyword evidence="1" id="KW-0808">Transferase</keyword>
<dbReference type="GO" id="GO:0016740">
    <property type="term" value="F:transferase activity"/>
    <property type="evidence" value="ECO:0007669"/>
    <property type="project" value="UniProtKB-KW"/>
</dbReference>
<gene>
    <name evidence="1" type="ORF">WA1_47295</name>
</gene>
<evidence type="ECO:0000313" key="1">
    <source>
        <dbReference type="EMBL" id="KYC37234.1"/>
    </source>
</evidence>
<sequence length="81" mass="9400">MFLKHKNMKTLIEVLTMPDLYNPFRQEIWGQSHAGEELQEPAFFEKSDLIFPSGESLPSCWLNPHYLEPNTLVNTLSAYQS</sequence>
<keyword evidence="2" id="KW-1185">Reference proteome</keyword>
<dbReference type="OrthoDB" id="9810649at2"/>
<name>A0A139WXR1_9CYAN</name>
<dbReference type="EMBL" id="ANNX02000047">
    <property type="protein sequence ID" value="KYC37234.1"/>
    <property type="molecule type" value="Genomic_DNA"/>
</dbReference>
<organism evidence="1 2">
    <name type="scientific">Scytonema hofmannii PCC 7110</name>
    <dbReference type="NCBI Taxonomy" id="128403"/>
    <lineage>
        <taxon>Bacteria</taxon>
        <taxon>Bacillati</taxon>
        <taxon>Cyanobacteriota</taxon>
        <taxon>Cyanophyceae</taxon>
        <taxon>Nostocales</taxon>
        <taxon>Scytonemataceae</taxon>
        <taxon>Scytonema</taxon>
    </lineage>
</organism>
<proteinExistence type="predicted"/>
<protein>
    <submittedName>
        <fullName evidence="1">Acetyltransferase</fullName>
    </submittedName>
</protein>
<reference evidence="1 2" key="1">
    <citation type="journal article" date="2013" name="Genome Biol. Evol.">
        <title>Genomes of Stigonematalean cyanobacteria (subsection V) and the evolution of oxygenic photosynthesis from prokaryotes to plastids.</title>
        <authorList>
            <person name="Dagan T."/>
            <person name="Roettger M."/>
            <person name="Stucken K."/>
            <person name="Landan G."/>
            <person name="Koch R."/>
            <person name="Major P."/>
            <person name="Gould S.B."/>
            <person name="Goremykin V.V."/>
            <person name="Rippka R."/>
            <person name="Tandeau de Marsac N."/>
            <person name="Gugger M."/>
            <person name="Lockhart P.J."/>
            <person name="Allen J.F."/>
            <person name="Brune I."/>
            <person name="Maus I."/>
            <person name="Puhler A."/>
            <person name="Martin W.F."/>
        </authorList>
    </citation>
    <scope>NUCLEOTIDE SEQUENCE [LARGE SCALE GENOMIC DNA]</scope>
    <source>
        <strain evidence="1 2">PCC 7110</strain>
    </source>
</reference>
<dbReference type="STRING" id="128403.WA1_47295"/>
<dbReference type="AlphaFoldDB" id="A0A139WXR1"/>
<accession>A0A139WXR1</accession>
<evidence type="ECO:0000313" key="2">
    <source>
        <dbReference type="Proteomes" id="UP000076925"/>
    </source>
</evidence>